<accession>A0A8T0RVJ2</accession>
<evidence type="ECO:0000313" key="2">
    <source>
        <dbReference type="EMBL" id="KAG2589520.1"/>
    </source>
</evidence>
<sequence length="36" mass="4049">MTKAYPSIERNDLILVQEIASYMLLAHGAVYVILVI</sequence>
<dbReference type="AlphaFoldDB" id="A0A8T0RVJ2"/>
<keyword evidence="1" id="KW-1133">Transmembrane helix</keyword>
<comment type="caution">
    <text evidence="2">The sequence shown here is derived from an EMBL/GenBank/DDBJ whole genome shotgun (WGS) entry which is preliminary data.</text>
</comment>
<protein>
    <submittedName>
        <fullName evidence="2">Uncharacterized protein</fullName>
    </submittedName>
</protein>
<proteinExistence type="predicted"/>
<organism evidence="2 3">
    <name type="scientific">Panicum virgatum</name>
    <name type="common">Blackwell switchgrass</name>
    <dbReference type="NCBI Taxonomy" id="38727"/>
    <lineage>
        <taxon>Eukaryota</taxon>
        <taxon>Viridiplantae</taxon>
        <taxon>Streptophyta</taxon>
        <taxon>Embryophyta</taxon>
        <taxon>Tracheophyta</taxon>
        <taxon>Spermatophyta</taxon>
        <taxon>Magnoliopsida</taxon>
        <taxon>Liliopsida</taxon>
        <taxon>Poales</taxon>
        <taxon>Poaceae</taxon>
        <taxon>PACMAD clade</taxon>
        <taxon>Panicoideae</taxon>
        <taxon>Panicodae</taxon>
        <taxon>Paniceae</taxon>
        <taxon>Panicinae</taxon>
        <taxon>Panicum</taxon>
        <taxon>Panicum sect. Hiantes</taxon>
    </lineage>
</organism>
<feature type="transmembrane region" description="Helical" evidence="1">
    <location>
        <begin position="12"/>
        <end position="34"/>
    </location>
</feature>
<dbReference type="EMBL" id="CM029046">
    <property type="protein sequence ID" value="KAG2589520.1"/>
    <property type="molecule type" value="Genomic_DNA"/>
</dbReference>
<keyword evidence="3" id="KW-1185">Reference proteome</keyword>
<dbReference type="Proteomes" id="UP000823388">
    <property type="component" value="Chromosome 5N"/>
</dbReference>
<name>A0A8T0RVJ2_PANVG</name>
<keyword evidence="1" id="KW-0472">Membrane</keyword>
<evidence type="ECO:0000256" key="1">
    <source>
        <dbReference type="SAM" id="Phobius"/>
    </source>
</evidence>
<evidence type="ECO:0000313" key="3">
    <source>
        <dbReference type="Proteomes" id="UP000823388"/>
    </source>
</evidence>
<keyword evidence="1" id="KW-0812">Transmembrane</keyword>
<reference evidence="2" key="1">
    <citation type="submission" date="2020-05" db="EMBL/GenBank/DDBJ databases">
        <title>WGS assembly of Panicum virgatum.</title>
        <authorList>
            <person name="Lovell J.T."/>
            <person name="Jenkins J."/>
            <person name="Shu S."/>
            <person name="Juenger T.E."/>
            <person name="Schmutz J."/>
        </authorList>
    </citation>
    <scope>NUCLEOTIDE SEQUENCE</scope>
    <source>
        <strain evidence="2">AP13</strain>
    </source>
</reference>
<gene>
    <name evidence="2" type="ORF">PVAP13_5NG360181</name>
</gene>